<proteinExistence type="predicted"/>
<protein>
    <submittedName>
        <fullName evidence="5">TetR family transcriptional regulator</fullName>
    </submittedName>
</protein>
<feature type="domain" description="HTH tetR-type" evidence="4">
    <location>
        <begin position="7"/>
        <end position="54"/>
    </location>
</feature>
<dbReference type="Proteomes" id="UP001564626">
    <property type="component" value="Unassembled WGS sequence"/>
</dbReference>
<keyword evidence="3" id="KW-0804">Transcription</keyword>
<dbReference type="Gene3D" id="1.10.357.10">
    <property type="entry name" value="Tetracycline Repressor, domain 2"/>
    <property type="match status" value="1"/>
</dbReference>
<gene>
    <name evidence="5" type="ORF">AB8O55_01165</name>
</gene>
<evidence type="ECO:0000256" key="2">
    <source>
        <dbReference type="ARBA" id="ARBA00023125"/>
    </source>
</evidence>
<organism evidence="5 6">
    <name type="scientific">Saccharopolyspora cebuensis</name>
    <dbReference type="NCBI Taxonomy" id="418759"/>
    <lineage>
        <taxon>Bacteria</taxon>
        <taxon>Bacillati</taxon>
        <taxon>Actinomycetota</taxon>
        <taxon>Actinomycetes</taxon>
        <taxon>Pseudonocardiales</taxon>
        <taxon>Pseudonocardiaceae</taxon>
        <taxon>Saccharopolyspora</taxon>
    </lineage>
</organism>
<evidence type="ECO:0000256" key="3">
    <source>
        <dbReference type="ARBA" id="ARBA00023163"/>
    </source>
</evidence>
<keyword evidence="1" id="KW-0805">Transcription regulation</keyword>
<reference evidence="5 6" key="1">
    <citation type="submission" date="2024-08" db="EMBL/GenBank/DDBJ databases">
        <title>Genome mining of Saccharopolyspora cebuensis PGLac3 from Nigerian medicinal plant.</title>
        <authorList>
            <person name="Ezeobiora C.E."/>
            <person name="Igbokwe N.H."/>
            <person name="Amin D.H."/>
            <person name="Mendie U.E."/>
        </authorList>
    </citation>
    <scope>NUCLEOTIDE SEQUENCE [LARGE SCALE GENOMIC DNA]</scope>
    <source>
        <strain evidence="5 6">PGLac3</strain>
    </source>
</reference>
<name>A0ABV4CA61_9PSEU</name>
<keyword evidence="6" id="KW-1185">Reference proteome</keyword>
<dbReference type="InterPro" id="IPR050109">
    <property type="entry name" value="HTH-type_TetR-like_transc_reg"/>
</dbReference>
<accession>A0ABV4CA61</accession>
<evidence type="ECO:0000259" key="4">
    <source>
        <dbReference type="Pfam" id="PF00440"/>
    </source>
</evidence>
<keyword evidence="2" id="KW-0238">DNA-binding</keyword>
<dbReference type="SUPFAM" id="SSF46689">
    <property type="entry name" value="Homeodomain-like"/>
    <property type="match status" value="1"/>
</dbReference>
<dbReference type="InterPro" id="IPR001647">
    <property type="entry name" value="HTH_TetR"/>
</dbReference>
<evidence type="ECO:0000256" key="1">
    <source>
        <dbReference type="ARBA" id="ARBA00023015"/>
    </source>
</evidence>
<comment type="caution">
    <text evidence="5">The sequence shown here is derived from an EMBL/GenBank/DDBJ whole genome shotgun (WGS) entry which is preliminary data.</text>
</comment>
<evidence type="ECO:0000313" key="5">
    <source>
        <dbReference type="EMBL" id="MEY8037996.1"/>
    </source>
</evidence>
<dbReference type="PANTHER" id="PTHR30055:SF234">
    <property type="entry name" value="HTH-TYPE TRANSCRIPTIONAL REGULATOR BETI"/>
    <property type="match status" value="1"/>
</dbReference>
<dbReference type="RefSeq" id="WP_345366270.1">
    <property type="nucleotide sequence ID" value="NZ_BAABII010000016.1"/>
</dbReference>
<dbReference type="InterPro" id="IPR009057">
    <property type="entry name" value="Homeodomain-like_sf"/>
</dbReference>
<evidence type="ECO:0000313" key="6">
    <source>
        <dbReference type="Proteomes" id="UP001564626"/>
    </source>
</evidence>
<dbReference type="PANTHER" id="PTHR30055">
    <property type="entry name" value="HTH-TYPE TRANSCRIPTIONAL REGULATOR RUTR"/>
    <property type="match status" value="1"/>
</dbReference>
<dbReference type="EMBL" id="JBGEHV010000001">
    <property type="protein sequence ID" value="MEY8037996.1"/>
    <property type="molecule type" value="Genomic_DNA"/>
</dbReference>
<dbReference type="Pfam" id="PF00440">
    <property type="entry name" value="TetR_N"/>
    <property type="match status" value="1"/>
</dbReference>
<sequence>MDTRAELLLAAERLFAEHGIDGVSLRQVAAGAGQRNVAATHYHFGDKHKLITAIFTHRLADIDQRRDELFDIARARGRDRDPWHLAAVLARPFAEQAARPGSHYARFVARLYDHVGRTVAELPGYGLVGSAVPVIARLEELLTEQVSVEVARFRLELGARLLITGAADLEAHARSSADGLDEQRLTWLIDAIAGVLTAPGAAVGAP</sequence>